<keyword evidence="4" id="KW-1185">Reference proteome</keyword>
<dbReference type="EMBL" id="ABEU02000004">
    <property type="protein sequence ID" value="PNR56051.1"/>
    <property type="molecule type" value="Genomic_DNA"/>
</dbReference>
<dbReference type="eggNOG" id="KOG2088">
    <property type="taxonomic scope" value="Eukaryota"/>
</dbReference>
<evidence type="ECO:0000313" key="3">
    <source>
        <dbReference type="EnsemblPlants" id="Pp3c4_30510V3.1"/>
    </source>
</evidence>
<dbReference type="GeneID" id="112281957"/>
<evidence type="ECO:0000313" key="4">
    <source>
        <dbReference type="Proteomes" id="UP000006727"/>
    </source>
</evidence>
<name>A9SPW3_PHYPA</name>
<accession>A9SPW3</accession>
<dbReference type="HOGENOM" id="CLU_031595_0_0_1"/>
<dbReference type="GO" id="GO:0006629">
    <property type="term" value="P:lipid metabolic process"/>
    <property type="evidence" value="ECO:0007669"/>
    <property type="project" value="InterPro"/>
</dbReference>
<dbReference type="EnsemblPlants" id="Pp3c4_30510V3.1">
    <property type="protein sequence ID" value="Pp3c4_30510V3.1"/>
    <property type="gene ID" value="Pp3c4_30510"/>
</dbReference>
<gene>
    <name evidence="3" type="primary">LOC112281957</name>
    <name evidence="2" type="ORF">PHYPA_006948</name>
</gene>
<dbReference type="OrthoDB" id="438440at2759"/>
<dbReference type="AlphaFoldDB" id="A9SPW3"/>
<dbReference type="Proteomes" id="UP000006727">
    <property type="component" value="Chromosome 4"/>
</dbReference>
<protein>
    <recommendedName>
        <fullName evidence="1">Fungal lipase-type domain-containing protein</fullName>
    </recommendedName>
</protein>
<dbReference type="Gramene" id="Pp3c4_30510V3.2">
    <property type="protein sequence ID" value="Pp3c4_30510V3.2"/>
    <property type="gene ID" value="Pp3c4_30510"/>
</dbReference>
<dbReference type="InterPro" id="IPR029058">
    <property type="entry name" value="AB_hydrolase_fold"/>
</dbReference>
<dbReference type="RefSeq" id="XP_024374800.1">
    <property type="nucleotide sequence ID" value="XM_024519032.2"/>
</dbReference>
<dbReference type="Gene3D" id="3.40.50.1820">
    <property type="entry name" value="alpha/beta hydrolase"/>
    <property type="match status" value="1"/>
</dbReference>
<evidence type="ECO:0000313" key="2">
    <source>
        <dbReference type="EMBL" id="PNR56051.1"/>
    </source>
</evidence>
<dbReference type="SUPFAM" id="SSF53474">
    <property type="entry name" value="alpha/beta-Hydrolases"/>
    <property type="match status" value="1"/>
</dbReference>
<dbReference type="PaxDb" id="3218-PP1S102_90V6.2"/>
<dbReference type="Gramene" id="Pp3c4_30510V3.1">
    <property type="protein sequence ID" value="Pp3c4_30510V3.1"/>
    <property type="gene ID" value="Pp3c4_30510"/>
</dbReference>
<sequence>MEPQTDEGLLQRQHRQQCGRCGSYHGGPCGAFKRGVALVSYLIEHSNGLTRWTFVDMTVRLRRLAKVHATEGAEDTIDGDVVTDTFVLGTMLFYHQCATAAYELKEVLKPMLLDPKEEMFLLKLTPDAGFAKPSYFVAVVHSRRLVVLSIRGSFEAADLLTDFVPDTEAFQDGIACKGMLDSARHLLNKEASFLRHLLTERFPGYKLVMVGHSLGGAVVSLLTMLVCGDPTILGIPLTAVECWGYGCAPCVDRGLAIHPRYKNIHNVVLQDDIVPRLHPNNIERLHSEIQNVSENQHSRDGTVKEVAKRFGRILEKTFDKAISVTAGGLIRELARRNAVAAERPDLVVPGKLYHIKRNKLREEERGPVSLPEPCQPFSLWEGVQGDIFKYKHHVIRGTNPSQRFGRIIVSLKSGMDHLYNSYRDALVDAKVRS</sequence>
<evidence type="ECO:0000259" key="1">
    <source>
        <dbReference type="Pfam" id="PF01764"/>
    </source>
</evidence>
<dbReference type="EnsemblPlants" id="Pp3c4_30510V3.2">
    <property type="protein sequence ID" value="Pp3c4_30510V3.2"/>
    <property type="gene ID" value="Pp3c4_30510"/>
</dbReference>
<reference evidence="2 4" key="1">
    <citation type="journal article" date="2008" name="Science">
        <title>The Physcomitrella genome reveals evolutionary insights into the conquest of land by plants.</title>
        <authorList>
            <person name="Rensing S."/>
            <person name="Lang D."/>
            <person name="Zimmer A."/>
            <person name="Terry A."/>
            <person name="Salamov A."/>
            <person name="Shapiro H."/>
            <person name="Nishiyama T."/>
            <person name="Perroud P.-F."/>
            <person name="Lindquist E."/>
            <person name="Kamisugi Y."/>
            <person name="Tanahashi T."/>
            <person name="Sakakibara K."/>
            <person name="Fujita T."/>
            <person name="Oishi K."/>
            <person name="Shin-I T."/>
            <person name="Kuroki Y."/>
            <person name="Toyoda A."/>
            <person name="Suzuki Y."/>
            <person name="Hashimoto A."/>
            <person name="Yamaguchi K."/>
            <person name="Sugano A."/>
            <person name="Kohara Y."/>
            <person name="Fujiyama A."/>
            <person name="Anterola A."/>
            <person name="Aoki S."/>
            <person name="Ashton N."/>
            <person name="Barbazuk W.B."/>
            <person name="Barker E."/>
            <person name="Bennetzen J."/>
            <person name="Bezanilla M."/>
            <person name="Blankenship R."/>
            <person name="Cho S.H."/>
            <person name="Dutcher S."/>
            <person name="Estelle M."/>
            <person name="Fawcett J.A."/>
            <person name="Gundlach H."/>
            <person name="Hanada K."/>
            <person name="Heyl A."/>
            <person name="Hicks K.A."/>
            <person name="Hugh J."/>
            <person name="Lohr M."/>
            <person name="Mayer K."/>
            <person name="Melkozernov A."/>
            <person name="Murata T."/>
            <person name="Nelson D."/>
            <person name="Pils B."/>
            <person name="Prigge M."/>
            <person name="Reiss B."/>
            <person name="Renner T."/>
            <person name="Rombauts S."/>
            <person name="Rushton P."/>
            <person name="Sanderfoot A."/>
            <person name="Schween G."/>
            <person name="Shiu S.-H."/>
            <person name="Stueber K."/>
            <person name="Theodoulou F.L."/>
            <person name="Tu H."/>
            <person name="Van de Peer Y."/>
            <person name="Verrier P.J."/>
            <person name="Waters E."/>
            <person name="Wood A."/>
            <person name="Yang L."/>
            <person name="Cove D."/>
            <person name="Cuming A."/>
            <person name="Hasebe M."/>
            <person name="Lucas S."/>
            <person name="Mishler D.B."/>
            <person name="Reski R."/>
            <person name="Grigoriev I."/>
            <person name="Quatrano R.S."/>
            <person name="Boore J.L."/>
        </authorList>
    </citation>
    <scope>NUCLEOTIDE SEQUENCE [LARGE SCALE GENOMIC DNA]</scope>
    <source>
        <strain evidence="3 4">cv. Gransden 2004</strain>
    </source>
</reference>
<proteinExistence type="predicted"/>
<dbReference type="Pfam" id="PF01764">
    <property type="entry name" value="Lipase_3"/>
    <property type="match status" value="1"/>
</dbReference>
<dbReference type="PANTHER" id="PTHR47418">
    <property type="entry name" value="ALPHA/BETA-HYDROLASES SUPERFAMILY PROTEIN"/>
    <property type="match status" value="1"/>
</dbReference>
<reference evidence="2 4" key="2">
    <citation type="journal article" date="2018" name="Plant J.">
        <title>The Physcomitrella patens chromosome-scale assembly reveals moss genome structure and evolution.</title>
        <authorList>
            <person name="Lang D."/>
            <person name="Ullrich K.K."/>
            <person name="Murat F."/>
            <person name="Fuchs J."/>
            <person name="Jenkins J."/>
            <person name="Haas F.B."/>
            <person name="Piednoel M."/>
            <person name="Gundlach H."/>
            <person name="Van Bel M."/>
            <person name="Meyberg R."/>
            <person name="Vives C."/>
            <person name="Morata J."/>
            <person name="Symeonidi A."/>
            <person name="Hiss M."/>
            <person name="Muchero W."/>
            <person name="Kamisugi Y."/>
            <person name="Saleh O."/>
            <person name="Blanc G."/>
            <person name="Decker E.L."/>
            <person name="van Gessel N."/>
            <person name="Grimwood J."/>
            <person name="Hayes R.D."/>
            <person name="Graham S.W."/>
            <person name="Gunter L.E."/>
            <person name="McDaniel S.F."/>
            <person name="Hoernstein S.N.W."/>
            <person name="Larsson A."/>
            <person name="Li F.W."/>
            <person name="Perroud P.F."/>
            <person name="Phillips J."/>
            <person name="Ranjan P."/>
            <person name="Rokshar D.S."/>
            <person name="Rothfels C.J."/>
            <person name="Schneider L."/>
            <person name="Shu S."/>
            <person name="Stevenson D.W."/>
            <person name="Thummler F."/>
            <person name="Tillich M."/>
            <person name="Villarreal Aguilar J.C."/>
            <person name="Widiez T."/>
            <person name="Wong G.K."/>
            <person name="Wymore A."/>
            <person name="Zhang Y."/>
            <person name="Zimmer A.D."/>
            <person name="Quatrano R.S."/>
            <person name="Mayer K.F.X."/>
            <person name="Goodstein D."/>
            <person name="Casacuberta J.M."/>
            <person name="Vandepoele K."/>
            <person name="Reski R."/>
            <person name="Cuming A.C."/>
            <person name="Tuskan G.A."/>
            <person name="Maumus F."/>
            <person name="Salse J."/>
            <person name="Schmutz J."/>
            <person name="Rensing S.A."/>
        </authorList>
    </citation>
    <scope>NUCLEOTIDE SEQUENCE [LARGE SCALE GENOMIC DNA]</scope>
    <source>
        <strain evidence="3 4">cv. Gransden 2004</strain>
    </source>
</reference>
<feature type="domain" description="Fungal lipase-type" evidence="1">
    <location>
        <begin position="147"/>
        <end position="280"/>
    </location>
</feature>
<organism evidence="2">
    <name type="scientific">Physcomitrium patens</name>
    <name type="common">Spreading-leaved earth moss</name>
    <name type="synonym">Physcomitrella patens</name>
    <dbReference type="NCBI Taxonomy" id="3218"/>
    <lineage>
        <taxon>Eukaryota</taxon>
        <taxon>Viridiplantae</taxon>
        <taxon>Streptophyta</taxon>
        <taxon>Embryophyta</taxon>
        <taxon>Bryophyta</taxon>
        <taxon>Bryophytina</taxon>
        <taxon>Bryopsida</taxon>
        <taxon>Funariidae</taxon>
        <taxon>Funariales</taxon>
        <taxon>Funariaceae</taxon>
        <taxon>Physcomitrium</taxon>
    </lineage>
</organism>
<dbReference type="CDD" id="cd00519">
    <property type="entry name" value="Lipase_3"/>
    <property type="match status" value="1"/>
</dbReference>
<dbReference type="InterPro" id="IPR002921">
    <property type="entry name" value="Fungal_lipase-type"/>
</dbReference>
<dbReference type="KEGG" id="ppp:112281957"/>
<reference evidence="3" key="3">
    <citation type="submission" date="2020-12" db="UniProtKB">
        <authorList>
            <consortium name="EnsemblPlants"/>
        </authorList>
    </citation>
    <scope>IDENTIFICATION</scope>
</reference>